<proteinExistence type="predicted"/>
<protein>
    <submittedName>
        <fullName evidence="2">Uncharacterized protein</fullName>
    </submittedName>
</protein>
<reference evidence="2 3" key="1">
    <citation type="submission" date="2019-07" db="EMBL/GenBank/DDBJ databases">
        <authorList>
            <person name="Jastrzebski P J."/>
            <person name="Paukszto L."/>
            <person name="Jastrzebski P J."/>
        </authorList>
    </citation>
    <scope>NUCLEOTIDE SEQUENCE [LARGE SCALE GENOMIC DNA]</scope>
    <source>
        <strain evidence="2 3">WMS-il1</strain>
    </source>
</reference>
<gene>
    <name evidence="2" type="ORF">WMSIL1_LOCUS351</name>
</gene>
<dbReference type="Proteomes" id="UP000321570">
    <property type="component" value="Unassembled WGS sequence"/>
</dbReference>
<keyword evidence="3" id="KW-1185">Reference proteome</keyword>
<dbReference type="AlphaFoldDB" id="A0A564XXN3"/>
<name>A0A564XXN3_HYMDI</name>
<evidence type="ECO:0000256" key="1">
    <source>
        <dbReference type="SAM" id="MobiDB-lite"/>
    </source>
</evidence>
<dbReference type="EMBL" id="CABIJS010000011">
    <property type="protein sequence ID" value="VUZ39308.1"/>
    <property type="molecule type" value="Genomic_DNA"/>
</dbReference>
<sequence>MTDHLSTEEAHAQSDNHPTNIRISHSRDADFTENILIIETIPYKDDAARIATKMATKKASVENLLRIIQ</sequence>
<feature type="region of interest" description="Disordered" evidence="1">
    <location>
        <begin position="1"/>
        <end position="25"/>
    </location>
</feature>
<evidence type="ECO:0000313" key="2">
    <source>
        <dbReference type="EMBL" id="VUZ39308.1"/>
    </source>
</evidence>
<accession>A0A564XXN3</accession>
<evidence type="ECO:0000313" key="3">
    <source>
        <dbReference type="Proteomes" id="UP000321570"/>
    </source>
</evidence>
<organism evidence="2 3">
    <name type="scientific">Hymenolepis diminuta</name>
    <name type="common">Rat tapeworm</name>
    <dbReference type="NCBI Taxonomy" id="6216"/>
    <lineage>
        <taxon>Eukaryota</taxon>
        <taxon>Metazoa</taxon>
        <taxon>Spiralia</taxon>
        <taxon>Lophotrochozoa</taxon>
        <taxon>Platyhelminthes</taxon>
        <taxon>Cestoda</taxon>
        <taxon>Eucestoda</taxon>
        <taxon>Cyclophyllidea</taxon>
        <taxon>Hymenolepididae</taxon>
        <taxon>Hymenolepis</taxon>
    </lineage>
</organism>
<feature type="compositionally biased region" description="Basic and acidic residues" evidence="1">
    <location>
        <begin position="1"/>
        <end position="14"/>
    </location>
</feature>